<dbReference type="RefSeq" id="WP_187755816.1">
    <property type="nucleotide sequence ID" value="NZ_JABURY010000018.1"/>
</dbReference>
<proteinExistence type="predicted"/>
<gene>
    <name evidence="1" type="ORF">FcAc13_08610</name>
</gene>
<evidence type="ECO:0000313" key="1">
    <source>
        <dbReference type="EMBL" id="MBC9131368.1"/>
    </source>
</evidence>
<name>A0ABR7QYS7_9GAMM</name>
<reference evidence="1 2" key="1">
    <citation type="submission" date="2020-06" db="EMBL/GenBank/DDBJ databases">
        <title>Frischella cerana isolated from Apis cerana gut homogenate.</title>
        <authorList>
            <person name="Wolter L.A."/>
            <person name="Suenami S."/>
            <person name="Miyazaki R."/>
        </authorList>
    </citation>
    <scope>NUCLEOTIDE SEQUENCE [LARGE SCALE GENOMIC DNA]</scope>
    <source>
        <strain evidence="1 2">Ac13</strain>
    </source>
</reference>
<sequence length="175" mass="21507">MKNMWCKTEDGRYEIWGTTPYDITERIEKEGCECLSESLLWNPKPKAFDPQQLQEIRQELPNWAMKNIPNFTTKDRQDLQRELTVMSDTDLLKKLKYRYSFLRYSRYQEIYVYTLKIKGKNAYCINYKEVYDHYENKEAYPPNDEFYEKLKKYYPIIENEDWARNEFRNEGVVYF</sequence>
<comment type="caution">
    <text evidence="1">The sequence shown here is derived from an EMBL/GenBank/DDBJ whole genome shotgun (WGS) entry which is preliminary data.</text>
</comment>
<dbReference type="Proteomes" id="UP000651208">
    <property type="component" value="Unassembled WGS sequence"/>
</dbReference>
<evidence type="ECO:0000313" key="2">
    <source>
        <dbReference type="Proteomes" id="UP000651208"/>
    </source>
</evidence>
<accession>A0ABR7QYS7</accession>
<dbReference type="EMBL" id="JABURY010000018">
    <property type="protein sequence ID" value="MBC9131368.1"/>
    <property type="molecule type" value="Genomic_DNA"/>
</dbReference>
<protein>
    <submittedName>
        <fullName evidence="1">Uncharacterized protein</fullName>
    </submittedName>
</protein>
<organism evidence="1 2">
    <name type="scientific">Frischella japonica</name>
    <dbReference type="NCBI Taxonomy" id="2741544"/>
    <lineage>
        <taxon>Bacteria</taxon>
        <taxon>Pseudomonadati</taxon>
        <taxon>Pseudomonadota</taxon>
        <taxon>Gammaproteobacteria</taxon>
        <taxon>Orbales</taxon>
        <taxon>Orbaceae</taxon>
        <taxon>Frischella</taxon>
    </lineage>
</organism>
<keyword evidence="2" id="KW-1185">Reference proteome</keyword>